<keyword evidence="7 13" id="KW-0547">Nucleotide-binding</keyword>
<sequence>MPRTITFDIPSQYQLQALVGEGAYGTVCSAIHKPTGIRVAIKKIQPFSKAMFVTRTLREIKLLRYFHDHENIISILDKIKPTTIDKMNAVYLVQELMETDLQRIINNRAASPLSDDHIQYFTYQILRALKSIHSAQVIHRDLKPSNLLLNSNCDLKVCDFGLSRCLASSSDSRETLVGFMTEYVATRWYRAPEIMLTFQEYTTAIDIWSCGCILAELVSGKPLFPGRDYHHQLWLILEVTGTPSYEDVECIKSTRAKEYIANLPTKHKMPWEIALGRQHLDPQMVDLLDKMLTFNPNKRISAAEALSHPYLSTYHDPDDEPEYPPLDLEDEFWKIDNEIKKPNDESETSMGELKQMLYDEIMKPLV</sequence>
<dbReference type="InterPro" id="IPR008271">
    <property type="entry name" value="Ser/Thr_kinase_AS"/>
</dbReference>
<dbReference type="SMART" id="SM00220">
    <property type="entry name" value="S_TKc"/>
    <property type="match status" value="1"/>
</dbReference>
<dbReference type="PROSITE" id="PS00107">
    <property type="entry name" value="PROTEIN_KINASE_ATP"/>
    <property type="match status" value="1"/>
</dbReference>
<dbReference type="SUPFAM" id="SSF56112">
    <property type="entry name" value="Protein kinase-like (PK-like)"/>
    <property type="match status" value="1"/>
</dbReference>
<keyword evidence="15" id="KW-0460">Magnesium</keyword>
<keyword evidence="8" id="KW-0574">Periplasm</keyword>
<comment type="similarity">
    <text evidence="2">Belongs to the protein kinase superfamily. CMGC Ser/Thr protein kinase family. MAP kinase subfamily.</text>
</comment>
<dbReference type="OrthoDB" id="192887at2759"/>
<evidence type="ECO:0000256" key="13">
    <source>
        <dbReference type="PROSITE-ProRule" id="PRU10141"/>
    </source>
</evidence>
<keyword evidence="10 13" id="KW-0067">ATP-binding</keyword>
<reference evidence="17 18" key="1">
    <citation type="submission" date="2020-06" db="EMBL/GenBank/DDBJ databases">
        <title>The yeast mating-type switching endonuclease HO is a domesticated member of an unorthodox homing genetic element family.</title>
        <authorList>
            <person name="Coughlan A.Y."/>
            <person name="Lombardi L."/>
            <person name="Braun-Galleani S."/>
            <person name="Martos A.R."/>
            <person name="Galeote V."/>
            <person name="Bigey F."/>
            <person name="Dequin S."/>
            <person name="Byrne K.P."/>
            <person name="Wolfe K.H."/>
        </authorList>
    </citation>
    <scope>NUCLEOTIDE SEQUENCE [LARGE SCALE GENOMIC DNA]</scope>
    <source>
        <strain evidence="17 18">CBS764</strain>
    </source>
</reference>
<dbReference type="FunFam" id="1.10.510.10:FF:000206">
    <property type="entry name" value="Mitogen-activated protein kinase"/>
    <property type="match status" value="1"/>
</dbReference>
<dbReference type="GeneID" id="59327169"/>
<evidence type="ECO:0000259" key="16">
    <source>
        <dbReference type="PROSITE" id="PS50011"/>
    </source>
</evidence>
<keyword evidence="4 14" id="KW-0723">Serine/threonine-protein kinase</keyword>
<dbReference type="GO" id="GO:0001403">
    <property type="term" value="P:invasive growth in response to glucose limitation"/>
    <property type="evidence" value="ECO:0007669"/>
    <property type="project" value="UniProtKB-ARBA"/>
</dbReference>
<evidence type="ECO:0000256" key="2">
    <source>
        <dbReference type="ARBA" id="ARBA00008832"/>
    </source>
</evidence>
<evidence type="ECO:0000256" key="8">
    <source>
        <dbReference type="ARBA" id="ARBA00022764"/>
    </source>
</evidence>
<feature type="domain" description="Protein kinase" evidence="16">
    <location>
        <begin position="13"/>
        <end position="311"/>
    </location>
</feature>
<dbReference type="EMBL" id="CP059251">
    <property type="protein sequence ID" value="QLL33954.1"/>
    <property type="molecule type" value="Genomic_DNA"/>
</dbReference>
<evidence type="ECO:0000313" key="17">
    <source>
        <dbReference type="EMBL" id="QLL33954.1"/>
    </source>
</evidence>
<protein>
    <recommendedName>
        <fullName evidence="3 15">Mitogen-activated protein kinase</fullName>
        <ecNumber evidence="3 15">2.7.11.24</ecNumber>
    </recommendedName>
</protein>
<gene>
    <name evidence="17" type="ORF">HG536_0F02790</name>
</gene>
<comment type="cofactor">
    <cofactor evidence="15">
        <name>Mg(2+)</name>
        <dbReference type="ChEBI" id="CHEBI:18420"/>
    </cofactor>
</comment>
<name>A0A7G3ZKB8_9SACH</name>
<evidence type="ECO:0000256" key="4">
    <source>
        <dbReference type="ARBA" id="ARBA00022527"/>
    </source>
</evidence>
<keyword evidence="5" id="KW-0597">Phosphoprotein</keyword>
<evidence type="ECO:0000256" key="9">
    <source>
        <dbReference type="ARBA" id="ARBA00022777"/>
    </source>
</evidence>
<evidence type="ECO:0000256" key="6">
    <source>
        <dbReference type="ARBA" id="ARBA00022679"/>
    </source>
</evidence>
<dbReference type="PROSITE" id="PS00108">
    <property type="entry name" value="PROTEIN_KINASE_ST"/>
    <property type="match status" value="1"/>
</dbReference>
<dbReference type="InterPro" id="IPR017441">
    <property type="entry name" value="Protein_kinase_ATP_BS"/>
</dbReference>
<comment type="activity regulation">
    <text evidence="15">Activated by threonine and tyrosine phosphorylation.</text>
</comment>
<comment type="similarity">
    <text evidence="15">Belongs to the protein kinase superfamily. Ser/Thr protein kinase family. MAP kinase subfamily.</text>
</comment>
<dbReference type="GO" id="GO:0004707">
    <property type="term" value="F:MAP kinase activity"/>
    <property type="evidence" value="ECO:0007669"/>
    <property type="project" value="UniProtKB-EC"/>
</dbReference>
<organism evidence="17 18">
    <name type="scientific">Torulaspora globosa</name>
    <dbReference type="NCBI Taxonomy" id="48254"/>
    <lineage>
        <taxon>Eukaryota</taxon>
        <taxon>Fungi</taxon>
        <taxon>Dikarya</taxon>
        <taxon>Ascomycota</taxon>
        <taxon>Saccharomycotina</taxon>
        <taxon>Saccharomycetes</taxon>
        <taxon>Saccharomycetales</taxon>
        <taxon>Saccharomycetaceae</taxon>
        <taxon>Torulaspora</taxon>
    </lineage>
</organism>
<evidence type="ECO:0000256" key="1">
    <source>
        <dbReference type="ARBA" id="ARBA00004418"/>
    </source>
</evidence>
<accession>A0A7G3ZKB8</accession>
<evidence type="ECO:0000256" key="12">
    <source>
        <dbReference type="ARBA" id="ARBA00048312"/>
    </source>
</evidence>
<dbReference type="InterPro" id="IPR000719">
    <property type="entry name" value="Prot_kinase_dom"/>
</dbReference>
<evidence type="ECO:0000256" key="10">
    <source>
        <dbReference type="ARBA" id="ARBA00022840"/>
    </source>
</evidence>
<evidence type="ECO:0000256" key="15">
    <source>
        <dbReference type="RuleBase" id="RU361165"/>
    </source>
</evidence>
<evidence type="ECO:0000313" key="18">
    <source>
        <dbReference type="Proteomes" id="UP000515788"/>
    </source>
</evidence>
<keyword evidence="9 15" id="KW-0418">Kinase</keyword>
<dbReference type="InterPro" id="IPR003527">
    <property type="entry name" value="MAP_kinase_CS"/>
</dbReference>
<feature type="binding site" evidence="13">
    <location>
        <position position="43"/>
    </location>
    <ligand>
        <name>ATP</name>
        <dbReference type="ChEBI" id="CHEBI:30616"/>
    </ligand>
</feature>
<keyword evidence="6 15" id="KW-0808">Transferase</keyword>
<dbReference type="AlphaFoldDB" id="A0A7G3ZKB8"/>
<evidence type="ECO:0000256" key="3">
    <source>
        <dbReference type="ARBA" id="ARBA00012411"/>
    </source>
</evidence>
<keyword evidence="18" id="KW-1185">Reference proteome</keyword>
<dbReference type="RefSeq" id="XP_037140628.1">
    <property type="nucleotide sequence ID" value="XM_037284732.1"/>
</dbReference>
<dbReference type="InterPro" id="IPR011009">
    <property type="entry name" value="Kinase-like_dom_sf"/>
</dbReference>
<comment type="catalytic activity">
    <reaction evidence="11 15">
        <text>L-threonyl-[protein] + ATP = O-phospho-L-threonyl-[protein] + ADP + H(+)</text>
        <dbReference type="Rhea" id="RHEA:46608"/>
        <dbReference type="Rhea" id="RHEA-COMP:11060"/>
        <dbReference type="Rhea" id="RHEA-COMP:11605"/>
        <dbReference type="ChEBI" id="CHEBI:15378"/>
        <dbReference type="ChEBI" id="CHEBI:30013"/>
        <dbReference type="ChEBI" id="CHEBI:30616"/>
        <dbReference type="ChEBI" id="CHEBI:61977"/>
        <dbReference type="ChEBI" id="CHEBI:456216"/>
        <dbReference type="EC" id="2.7.11.24"/>
    </reaction>
</comment>
<evidence type="ECO:0000256" key="5">
    <source>
        <dbReference type="ARBA" id="ARBA00022553"/>
    </source>
</evidence>
<dbReference type="KEGG" id="tgb:HG536_0F02790"/>
<comment type="subcellular location">
    <subcellularLocation>
        <location evidence="1">Periplasm</location>
    </subcellularLocation>
</comment>
<evidence type="ECO:0000256" key="14">
    <source>
        <dbReference type="RuleBase" id="RU000304"/>
    </source>
</evidence>
<dbReference type="FunFam" id="3.30.200.20:FF:000046">
    <property type="entry name" value="Mitogen-activated protein kinase"/>
    <property type="match status" value="1"/>
</dbReference>
<dbReference type="PANTHER" id="PTHR24055">
    <property type="entry name" value="MITOGEN-ACTIVATED PROTEIN KINASE"/>
    <property type="match status" value="1"/>
</dbReference>
<dbReference type="Gene3D" id="1.10.510.10">
    <property type="entry name" value="Transferase(Phosphotransferase) domain 1"/>
    <property type="match status" value="1"/>
</dbReference>
<comment type="catalytic activity">
    <reaction evidence="12">
        <text>L-seryl-[protein] + ATP = O-phospho-L-seryl-[protein] + ADP + H(+)</text>
        <dbReference type="Rhea" id="RHEA:17989"/>
        <dbReference type="Rhea" id="RHEA-COMP:9863"/>
        <dbReference type="Rhea" id="RHEA-COMP:11604"/>
        <dbReference type="ChEBI" id="CHEBI:15378"/>
        <dbReference type="ChEBI" id="CHEBI:29999"/>
        <dbReference type="ChEBI" id="CHEBI:30616"/>
        <dbReference type="ChEBI" id="CHEBI:83421"/>
        <dbReference type="ChEBI" id="CHEBI:456216"/>
        <dbReference type="EC" id="2.7.11.24"/>
    </reaction>
</comment>
<evidence type="ECO:0000256" key="11">
    <source>
        <dbReference type="ARBA" id="ARBA00047592"/>
    </source>
</evidence>
<dbReference type="GO" id="GO:0000750">
    <property type="term" value="P:pheromone-dependent signal transduction involved in conjugation with cellular fusion"/>
    <property type="evidence" value="ECO:0007669"/>
    <property type="project" value="UniProtKB-ARBA"/>
</dbReference>
<dbReference type="EC" id="2.7.11.24" evidence="3 15"/>
<dbReference type="InterPro" id="IPR050117">
    <property type="entry name" value="MAPK"/>
</dbReference>
<dbReference type="PROSITE" id="PS50011">
    <property type="entry name" value="PROTEIN_KINASE_DOM"/>
    <property type="match status" value="1"/>
</dbReference>
<dbReference type="GO" id="GO:0042597">
    <property type="term" value="C:periplasmic space"/>
    <property type="evidence" value="ECO:0007669"/>
    <property type="project" value="UniProtKB-SubCell"/>
</dbReference>
<proteinExistence type="inferred from homology"/>
<dbReference type="Pfam" id="PF00069">
    <property type="entry name" value="Pkinase"/>
    <property type="match status" value="1"/>
</dbReference>
<dbReference type="GO" id="GO:0005524">
    <property type="term" value="F:ATP binding"/>
    <property type="evidence" value="ECO:0007669"/>
    <property type="project" value="UniProtKB-UniRule"/>
</dbReference>
<dbReference type="PROSITE" id="PS01351">
    <property type="entry name" value="MAPK"/>
    <property type="match status" value="1"/>
</dbReference>
<dbReference type="Proteomes" id="UP000515788">
    <property type="component" value="Chromosome 6"/>
</dbReference>
<evidence type="ECO:0000256" key="7">
    <source>
        <dbReference type="ARBA" id="ARBA00022741"/>
    </source>
</evidence>
<dbReference type="Gene3D" id="3.30.200.20">
    <property type="entry name" value="Phosphorylase Kinase, domain 1"/>
    <property type="match status" value="1"/>
</dbReference>